<proteinExistence type="predicted"/>
<reference evidence="4" key="1">
    <citation type="journal article" date="2019" name="Int. J. Syst. Evol. Microbiol.">
        <title>The Global Catalogue of Microorganisms (GCM) 10K type strain sequencing project: providing services to taxonomists for standard genome sequencing and annotation.</title>
        <authorList>
            <consortium name="The Broad Institute Genomics Platform"/>
            <consortium name="The Broad Institute Genome Sequencing Center for Infectious Disease"/>
            <person name="Wu L."/>
            <person name="Ma J."/>
        </authorList>
    </citation>
    <scope>NUCLEOTIDE SEQUENCE [LARGE SCALE GENOMIC DNA]</scope>
    <source>
        <strain evidence="4">CCUG 62945</strain>
    </source>
</reference>
<dbReference type="RefSeq" id="WP_380186168.1">
    <property type="nucleotide sequence ID" value="NZ_JBHTBQ010000006.1"/>
</dbReference>
<name>A0ABW2QTB4_9NEIS</name>
<keyword evidence="1" id="KW-0802">TPR repeat</keyword>
<dbReference type="EMBL" id="JBHTBQ010000006">
    <property type="protein sequence ID" value="MFC7418962.1"/>
    <property type="molecule type" value="Genomic_DNA"/>
</dbReference>
<keyword evidence="3" id="KW-0548">Nucleotidyltransferase</keyword>
<dbReference type="InterPro" id="IPR029787">
    <property type="entry name" value="Nucleotide_cyclase"/>
</dbReference>
<dbReference type="InterPro" id="IPR019734">
    <property type="entry name" value="TPR_rpt"/>
</dbReference>
<dbReference type="Proteomes" id="UP001596473">
    <property type="component" value="Unassembled WGS sequence"/>
</dbReference>
<evidence type="ECO:0000259" key="2">
    <source>
        <dbReference type="PROSITE" id="PS50887"/>
    </source>
</evidence>
<dbReference type="PROSITE" id="PS50005">
    <property type="entry name" value="TPR"/>
    <property type="match status" value="1"/>
</dbReference>
<dbReference type="SUPFAM" id="SSF48452">
    <property type="entry name" value="TPR-like"/>
    <property type="match status" value="1"/>
</dbReference>
<dbReference type="SMART" id="SM00267">
    <property type="entry name" value="GGDEF"/>
    <property type="match status" value="1"/>
</dbReference>
<dbReference type="SMART" id="SM00028">
    <property type="entry name" value="TPR"/>
    <property type="match status" value="3"/>
</dbReference>
<dbReference type="EC" id="2.7.7.65" evidence="3"/>
<comment type="caution">
    <text evidence="3">The sequence shown here is derived from an EMBL/GenBank/DDBJ whole genome shotgun (WGS) entry which is preliminary data.</text>
</comment>
<keyword evidence="4" id="KW-1185">Reference proteome</keyword>
<dbReference type="InterPro" id="IPR043128">
    <property type="entry name" value="Rev_trsase/Diguanyl_cyclase"/>
</dbReference>
<feature type="repeat" description="TPR" evidence="1">
    <location>
        <begin position="192"/>
        <end position="225"/>
    </location>
</feature>
<dbReference type="PROSITE" id="PS50887">
    <property type="entry name" value="GGDEF"/>
    <property type="match status" value="1"/>
</dbReference>
<organism evidence="3 4">
    <name type="scientific">Iodobacter arcticus</name>
    <dbReference type="NCBI Taxonomy" id="590593"/>
    <lineage>
        <taxon>Bacteria</taxon>
        <taxon>Pseudomonadati</taxon>
        <taxon>Pseudomonadota</taxon>
        <taxon>Betaproteobacteria</taxon>
        <taxon>Neisseriales</taxon>
        <taxon>Chitinibacteraceae</taxon>
        <taxon>Iodobacter</taxon>
    </lineage>
</organism>
<dbReference type="InterPro" id="IPR000160">
    <property type="entry name" value="GGDEF_dom"/>
</dbReference>
<evidence type="ECO:0000256" key="1">
    <source>
        <dbReference type="PROSITE-ProRule" id="PRU00339"/>
    </source>
</evidence>
<evidence type="ECO:0000313" key="3">
    <source>
        <dbReference type="EMBL" id="MFC7418962.1"/>
    </source>
</evidence>
<dbReference type="SUPFAM" id="SSF55073">
    <property type="entry name" value="Nucleotide cyclase"/>
    <property type="match status" value="1"/>
</dbReference>
<keyword evidence="3" id="KW-0808">Transferase</keyword>
<dbReference type="Pfam" id="PF00990">
    <property type="entry name" value="GGDEF"/>
    <property type="match status" value="1"/>
</dbReference>
<protein>
    <submittedName>
        <fullName evidence="3">Diguanylate cyclase domain-containing protein</fullName>
        <ecNumber evidence="3">2.7.7.65</ecNumber>
    </submittedName>
</protein>
<sequence>MSHQQALLLEGRNLYRQGQPALAISAFLSGIEESLDKGENEAIYWLELAHLFRETGQVERALALNQYGLQLAADDAYLICAARLGLAADLWVLNKPASALAMMQQSMENPALYECAYLLERLSQLYSLQAEWLQALVLLEKAIALYQNEPLALACCGLALLKLQAKAAVWSESVDGIAIVKKYMHLLPNYQREMQTELGHACQALGQFAEAADYFRHALQLAKVQKKSRPRRLAAVEYKLRHMTSDIEIELLREKNVAQHQQVQELENVSFRDELSGLHNARYLAMRWPALLDQADETALCLLSIGIDHFASLREVFGSELAYIAYHQVARILQQHTPAKAILVSAGIGSFSLVLAGMDKAAIEQMAACMQLDVAHLESAHLPEPFSVGMGGAFFQQGDTAEILQLRADLALFLGQRKGQGQLLWDEATK</sequence>
<gene>
    <name evidence="3" type="ORF">ACFQNF_03620</name>
</gene>
<accession>A0ABW2QTB4</accession>
<feature type="domain" description="GGDEF" evidence="2">
    <location>
        <begin position="298"/>
        <end position="428"/>
    </location>
</feature>
<dbReference type="Gene3D" id="1.25.40.10">
    <property type="entry name" value="Tetratricopeptide repeat domain"/>
    <property type="match status" value="2"/>
</dbReference>
<dbReference type="InterPro" id="IPR011990">
    <property type="entry name" value="TPR-like_helical_dom_sf"/>
</dbReference>
<dbReference type="Gene3D" id="3.30.70.270">
    <property type="match status" value="1"/>
</dbReference>
<evidence type="ECO:0000313" key="4">
    <source>
        <dbReference type="Proteomes" id="UP001596473"/>
    </source>
</evidence>
<dbReference type="GO" id="GO:0052621">
    <property type="term" value="F:diguanylate cyclase activity"/>
    <property type="evidence" value="ECO:0007669"/>
    <property type="project" value="UniProtKB-EC"/>
</dbReference>